<keyword evidence="5" id="KW-1185">Reference proteome</keyword>
<feature type="chain" id="PRO_5044616744" evidence="1">
    <location>
        <begin position="22"/>
        <end position="151"/>
    </location>
</feature>
<evidence type="ECO:0000313" key="4">
    <source>
        <dbReference type="Proteomes" id="UP000297248"/>
    </source>
</evidence>
<feature type="signal peptide" evidence="1">
    <location>
        <begin position="1"/>
        <end position="21"/>
    </location>
</feature>
<dbReference type="OrthoDB" id="794770at2"/>
<reference evidence="2 5" key="3">
    <citation type="submission" date="2020-08" db="EMBL/GenBank/DDBJ databases">
        <title>Genomic Encyclopedia of Type Strains, Phase IV (KMG-IV): sequencing the most valuable type-strain genomes for metagenomic binning, comparative biology and taxonomic classification.</title>
        <authorList>
            <person name="Goeker M."/>
        </authorList>
    </citation>
    <scope>NUCLEOTIDE SEQUENCE [LARGE SCALE GENOMIC DNA]</scope>
    <source>
        <strain evidence="2 5">DSM 100995</strain>
    </source>
</reference>
<reference evidence="3 4" key="1">
    <citation type="journal article" date="2016" name="Int. J. Syst. Evol. Microbiol.">
        <title>Proposal of Mucilaginibacter phyllosphaerae sp. nov. isolated from the phyllosphere of Galium album.</title>
        <authorList>
            <person name="Aydogan E.L."/>
            <person name="Busse H.J."/>
            <person name="Moser G."/>
            <person name="Muller C."/>
            <person name="Kampfer P."/>
            <person name="Glaeser S.P."/>
        </authorList>
    </citation>
    <scope>NUCLEOTIDE SEQUENCE [LARGE SCALE GENOMIC DNA]</scope>
    <source>
        <strain evidence="3 4">PP-F2FG21</strain>
    </source>
</reference>
<gene>
    <name evidence="3" type="ORF">E2R65_04725</name>
    <name evidence="2" type="ORF">GGR35_000040</name>
</gene>
<accession>A0A4Y8AKE2</accession>
<comment type="caution">
    <text evidence="3">The sequence shown here is derived from an EMBL/GenBank/DDBJ whole genome shotgun (WGS) entry which is preliminary data.</text>
</comment>
<protein>
    <submittedName>
        <fullName evidence="3">Uncharacterized protein</fullName>
    </submittedName>
</protein>
<dbReference type="EMBL" id="JACIEG010000001">
    <property type="protein sequence ID" value="MBB3967454.1"/>
    <property type="molecule type" value="Genomic_DNA"/>
</dbReference>
<keyword evidence="1" id="KW-0732">Signal</keyword>
<evidence type="ECO:0000313" key="2">
    <source>
        <dbReference type="EMBL" id="MBB3967454.1"/>
    </source>
</evidence>
<dbReference type="RefSeq" id="WP_134335305.1">
    <property type="nucleotide sequence ID" value="NZ_BMCZ01000007.1"/>
</dbReference>
<name>A0A4Y8AKE2_9SPHI</name>
<evidence type="ECO:0000313" key="5">
    <source>
        <dbReference type="Proteomes" id="UP000583101"/>
    </source>
</evidence>
<proteinExistence type="predicted"/>
<evidence type="ECO:0000313" key="3">
    <source>
        <dbReference type="EMBL" id="TEW69478.1"/>
    </source>
</evidence>
<dbReference type="Proteomes" id="UP000297248">
    <property type="component" value="Unassembled WGS sequence"/>
</dbReference>
<dbReference type="Proteomes" id="UP000583101">
    <property type="component" value="Unassembled WGS sequence"/>
</dbReference>
<sequence length="151" mass="17415">MKKLIIILFAFIFLISNPCKAQDLFAKRSSTIRGFISAVFKDRKDSRFIMDNYMYIAANDTIREAKKEKIVSAMVEDLVKTSGEAFASSDYKICTYNSFKGNKKKFNTDDYGDIVILIIKNKPVTYLEFKQDKIVSFYYIDKGALSFFVII</sequence>
<dbReference type="AlphaFoldDB" id="A0A4Y8AKE2"/>
<reference evidence="3" key="2">
    <citation type="submission" date="2019-03" db="EMBL/GenBank/DDBJ databases">
        <authorList>
            <person name="Yan Y.-Q."/>
            <person name="Du Z.-J."/>
        </authorList>
    </citation>
    <scope>NUCLEOTIDE SEQUENCE</scope>
    <source>
        <strain evidence="3">PP-F2FG21</strain>
    </source>
</reference>
<dbReference type="EMBL" id="SNQG01000001">
    <property type="protein sequence ID" value="TEW69478.1"/>
    <property type="molecule type" value="Genomic_DNA"/>
</dbReference>
<evidence type="ECO:0000256" key="1">
    <source>
        <dbReference type="SAM" id="SignalP"/>
    </source>
</evidence>
<organism evidence="3 4">
    <name type="scientific">Mucilaginibacter phyllosphaerae</name>
    <dbReference type="NCBI Taxonomy" id="1812349"/>
    <lineage>
        <taxon>Bacteria</taxon>
        <taxon>Pseudomonadati</taxon>
        <taxon>Bacteroidota</taxon>
        <taxon>Sphingobacteriia</taxon>
        <taxon>Sphingobacteriales</taxon>
        <taxon>Sphingobacteriaceae</taxon>
        <taxon>Mucilaginibacter</taxon>
    </lineage>
</organism>